<keyword evidence="2" id="KW-1185">Reference proteome</keyword>
<gene>
    <name evidence="1" type="ORF">GMB86_12860</name>
</gene>
<comment type="caution">
    <text evidence="1">The sequence shown here is derived from an EMBL/GenBank/DDBJ whole genome shotgun (WGS) entry which is preliminary data.</text>
</comment>
<reference evidence="1 2" key="1">
    <citation type="submission" date="2019-11" db="EMBL/GenBank/DDBJ databases">
        <title>Terrilactibacillus tamarindus sp. nov. BCM23-1 isolated from bark of Tamarindus indica.</title>
        <authorList>
            <person name="Kingkaew E."/>
            <person name="Tanasupawat S."/>
        </authorList>
    </citation>
    <scope>NUCLEOTIDE SEQUENCE [LARGE SCALE GENOMIC DNA]</scope>
    <source>
        <strain evidence="1 2">BCM23-1</strain>
    </source>
</reference>
<name>A0A6N8CUC1_9BACI</name>
<dbReference type="Proteomes" id="UP000440978">
    <property type="component" value="Unassembled WGS sequence"/>
</dbReference>
<dbReference type="EMBL" id="WNHB01000022">
    <property type="protein sequence ID" value="MTT32897.1"/>
    <property type="molecule type" value="Genomic_DNA"/>
</dbReference>
<organism evidence="1 2">
    <name type="scientific">Terrilactibacillus tamarindi</name>
    <dbReference type="NCBI Taxonomy" id="2599694"/>
    <lineage>
        <taxon>Bacteria</taxon>
        <taxon>Bacillati</taxon>
        <taxon>Bacillota</taxon>
        <taxon>Bacilli</taxon>
        <taxon>Bacillales</taxon>
        <taxon>Bacillaceae</taxon>
        <taxon>Terrilactibacillus</taxon>
    </lineage>
</organism>
<proteinExistence type="predicted"/>
<evidence type="ECO:0000313" key="2">
    <source>
        <dbReference type="Proteomes" id="UP000440978"/>
    </source>
</evidence>
<accession>A0A6N8CUC1</accession>
<evidence type="ECO:0008006" key="3">
    <source>
        <dbReference type="Google" id="ProtNLM"/>
    </source>
</evidence>
<evidence type="ECO:0000313" key="1">
    <source>
        <dbReference type="EMBL" id="MTT32897.1"/>
    </source>
</evidence>
<sequence length="57" mass="6709">MITLYEKLPSDVLTQFYFEIKNNIDKGILSDAMYQELELIKVAALKRGFTILEKKRQ</sequence>
<dbReference type="RefSeq" id="WP_196220226.1">
    <property type="nucleotide sequence ID" value="NZ_WNHB01000022.1"/>
</dbReference>
<protein>
    <recommendedName>
        <fullName evidence="3">Sporulation histidine kinase inhibitor Sda</fullName>
    </recommendedName>
</protein>
<dbReference type="AlphaFoldDB" id="A0A6N8CUC1"/>